<evidence type="ECO:0000256" key="2">
    <source>
        <dbReference type="PROSITE-ProRule" id="PRU00708"/>
    </source>
</evidence>
<dbReference type="Pfam" id="PF13041">
    <property type="entry name" value="PPR_2"/>
    <property type="match status" value="3"/>
</dbReference>
<dbReference type="Proteomes" id="UP000554482">
    <property type="component" value="Unassembled WGS sequence"/>
</dbReference>
<dbReference type="AlphaFoldDB" id="A0A7J6VKZ6"/>
<dbReference type="FunFam" id="1.25.40.10:FF:001058">
    <property type="entry name" value="Pentatricopeptide repeat-containing protein chloroplastic"/>
    <property type="match status" value="1"/>
</dbReference>
<dbReference type="InterPro" id="IPR011990">
    <property type="entry name" value="TPR-like_helical_dom_sf"/>
</dbReference>
<dbReference type="NCBIfam" id="TIGR00756">
    <property type="entry name" value="PPR"/>
    <property type="match status" value="5"/>
</dbReference>
<dbReference type="EMBL" id="JABWDY010030170">
    <property type="protein sequence ID" value="KAF5185806.1"/>
    <property type="molecule type" value="Genomic_DNA"/>
</dbReference>
<accession>A0A7J6VKZ6</accession>
<dbReference type="GO" id="GO:0003723">
    <property type="term" value="F:RNA binding"/>
    <property type="evidence" value="ECO:0007669"/>
    <property type="project" value="InterPro"/>
</dbReference>
<feature type="repeat" description="PPR" evidence="2">
    <location>
        <begin position="233"/>
        <end position="267"/>
    </location>
</feature>
<dbReference type="PANTHER" id="PTHR47926">
    <property type="entry name" value="PENTATRICOPEPTIDE REPEAT-CONTAINING PROTEIN"/>
    <property type="match status" value="1"/>
</dbReference>
<organism evidence="3 4">
    <name type="scientific">Thalictrum thalictroides</name>
    <name type="common">Rue-anemone</name>
    <name type="synonym">Anemone thalictroides</name>
    <dbReference type="NCBI Taxonomy" id="46969"/>
    <lineage>
        <taxon>Eukaryota</taxon>
        <taxon>Viridiplantae</taxon>
        <taxon>Streptophyta</taxon>
        <taxon>Embryophyta</taxon>
        <taxon>Tracheophyta</taxon>
        <taxon>Spermatophyta</taxon>
        <taxon>Magnoliopsida</taxon>
        <taxon>Ranunculales</taxon>
        <taxon>Ranunculaceae</taxon>
        <taxon>Thalictroideae</taxon>
        <taxon>Thalictrum</taxon>
    </lineage>
</organism>
<dbReference type="PROSITE" id="PS51375">
    <property type="entry name" value="PPR"/>
    <property type="match status" value="4"/>
</dbReference>
<dbReference type="GO" id="GO:0009451">
    <property type="term" value="P:RNA modification"/>
    <property type="evidence" value="ECO:0007669"/>
    <property type="project" value="InterPro"/>
</dbReference>
<dbReference type="PANTHER" id="PTHR47926:SF354">
    <property type="entry name" value="REPEAT (PPR-LIKE) SUPERFAMILY PROTEIN, PUTATIVE-RELATED"/>
    <property type="match status" value="1"/>
</dbReference>
<keyword evidence="4" id="KW-1185">Reference proteome</keyword>
<comment type="caution">
    <text evidence="3">The sequence shown here is derived from an EMBL/GenBank/DDBJ whole genome shotgun (WGS) entry which is preliminary data.</text>
</comment>
<keyword evidence="1" id="KW-0677">Repeat</keyword>
<feature type="repeat" description="PPR" evidence="2">
    <location>
        <begin position="131"/>
        <end position="165"/>
    </location>
</feature>
<feature type="repeat" description="PPR" evidence="2">
    <location>
        <begin position="334"/>
        <end position="368"/>
    </location>
</feature>
<evidence type="ECO:0000313" key="4">
    <source>
        <dbReference type="Proteomes" id="UP000554482"/>
    </source>
</evidence>
<dbReference type="InterPro" id="IPR046960">
    <property type="entry name" value="PPR_At4g14850-like_plant"/>
</dbReference>
<protein>
    <submittedName>
        <fullName evidence="3">Pentatricopeptide repeat-containing protein</fullName>
    </submittedName>
</protein>
<evidence type="ECO:0000313" key="3">
    <source>
        <dbReference type="EMBL" id="KAF5185806.1"/>
    </source>
</evidence>
<reference evidence="3 4" key="1">
    <citation type="submission" date="2020-06" db="EMBL/GenBank/DDBJ databases">
        <title>Transcriptomic and genomic resources for Thalictrum thalictroides and T. hernandezii: Facilitating candidate gene discovery in an emerging model plant lineage.</title>
        <authorList>
            <person name="Arias T."/>
            <person name="Riano-Pachon D.M."/>
            <person name="Di Stilio V.S."/>
        </authorList>
    </citation>
    <scope>NUCLEOTIDE SEQUENCE [LARGE SCALE GENOMIC DNA]</scope>
    <source>
        <strain evidence="4">cv. WT478/WT964</strain>
        <tissue evidence="3">Leaves</tissue>
    </source>
</reference>
<dbReference type="Pfam" id="PF01535">
    <property type="entry name" value="PPR"/>
    <property type="match status" value="3"/>
</dbReference>
<dbReference type="InterPro" id="IPR002885">
    <property type="entry name" value="PPR_rpt"/>
</dbReference>
<gene>
    <name evidence="3" type="ORF">FRX31_024605</name>
</gene>
<evidence type="ECO:0000256" key="1">
    <source>
        <dbReference type="ARBA" id="ARBA00022737"/>
    </source>
</evidence>
<sequence length="537" mass="60373">MYSSCGSMEDAEKVFDELSLRKSSGGSVYPWNSLLRGNIVRGSWGYNDVLSTYSKLRQLGIDMNVYTFSCLIKSFAGSSALTQGLKMHALLTKNGFADGSIVLQTSLIDMYFKCGKIKLARQIFEEIHNADVVVWGSMISGFSHNRMPLEAIEYLRWMIREGIKLNSVILTAVLPVIGELWALKLGKEIHAYAIKTKSYASQLFVQTSLVDMYCKCGDMASARRIFYRATERNAISWTALVSGYISNGRLDQALRSINWMQQEGVKPDVVTIATILPVCGELKALKQGKEIHGYAVKNGFLPNVSIVTSLMVMYSRSGFLEYSCKLFDGLEKRNVISWTAMIDSYLKNHCLNEALVAFRSMQLSKHRPDAITISRMLSVGGEMKALKLGKEIHGYALRKDFVSIPFVSAEIVKMYGNCGDIEKAKLVFDANPSKGAMTRTAIIGAYGHNNRYEEALDLYNKMRYEGFSPNHYTFQVVLSICDHAGFVDEARWIFGSMIKTYNIQPSGEHYDSIIQLLTRLQYTDEAQRYVNMKSTMA</sequence>
<dbReference type="FunFam" id="1.25.40.10:FF:000285">
    <property type="entry name" value="Pentatricopeptide repeat-containing protein, chloroplastic"/>
    <property type="match status" value="1"/>
</dbReference>
<feature type="repeat" description="PPR" evidence="2">
    <location>
        <begin position="435"/>
        <end position="469"/>
    </location>
</feature>
<dbReference type="OrthoDB" id="1891906at2759"/>
<dbReference type="Gene3D" id="1.25.40.10">
    <property type="entry name" value="Tetratricopeptide repeat domain"/>
    <property type="match status" value="5"/>
</dbReference>
<name>A0A7J6VKZ6_THATH</name>
<proteinExistence type="predicted"/>